<evidence type="ECO:0000256" key="1">
    <source>
        <dbReference type="ARBA" id="ARBA00004141"/>
    </source>
</evidence>
<sequence>MSRGGLQIYNGRETDYIPPSDYTNPYLPGKQYGYNNYNSPIRYEDPDGAYNNKNRLNQPRSDEPAYSESGSVNDKQPWSYRKICRRFAERTSMQGIPYIHASKTWFSKGAWTLIFLVGTGGMIFHLFYLFSVYLAYPKQTKVELGFGALPFPSVTFCSVNPIRQSMAKLAGEELRELLEEVKPANVQKLYQDEIEDALGEIVAGIGPLIRKKRFLDKLKVNRSSTRVEVEESEHFGEDDWERIGTKDEADEIYENFYSLYNAEPRHKRLRMGHEIESMLIKCSFAGRSCYPGNFTQITNSHFGNCYTLQTSLFKSRRSGPDQGLEVILFLQNHEFIRGITNGNGIQMMVHDRNVMPHPYDQGIAIASGSESMVGLKLLRINRLGKPYATCQDVAEFQKLYGAKYTRMSCQKFCEAILIMDTCNCTDPFKEEINLKIGNTRELPHECRSQKDSKCMVSTERRYETGDLKCACDDPCEETKYVKSISARQWPSKHYADLLLDILCNKRGRTECDSYEKADDRLLAQNFVKLNIYFEDLNYQNITEEPDYQDSQFASDVGGTVGLWIGLSALSLVEVFQFIAEIINYTCCRRKSPRDQQRQNDKKQNESEMKGFRNQNLKQ</sequence>
<keyword evidence="8 13" id="KW-0472">Membrane</keyword>
<comment type="similarity">
    <text evidence="11">Belongs to the amiloride-sensitive sodium channel (TC 1.A.6) family.</text>
</comment>
<comment type="caution">
    <text evidence="14">The sequence shown here is derived from an EMBL/GenBank/DDBJ whole genome shotgun (WGS) entry which is preliminary data.</text>
</comment>
<dbReference type="GO" id="GO:0015280">
    <property type="term" value="F:ligand-gated sodium channel activity"/>
    <property type="evidence" value="ECO:0007669"/>
    <property type="project" value="TreeGrafter"/>
</dbReference>
<comment type="subcellular location">
    <subcellularLocation>
        <location evidence="1">Membrane</location>
        <topology evidence="1">Multi-pass membrane protein</topology>
    </subcellularLocation>
</comment>
<organism evidence="14 15">
    <name type="scientific">Patella caerulea</name>
    <name type="common">Rayed Mediterranean limpet</name>
    <dbReference type="NCBI Taxonomy" id="87958"/>
    <lineage>
        <taxon>Eukaryota</taxon>
        <taxon>Metazoa</taxon>
        <taxon>Spiralia</taxon>
        <taxon>Lophotrochozoa</taxon>
        <taxon>Mollusca</taxon>
        <taxon>Gastropoda</taxon>
        <taxon>Patellogastropoda</taxon>
        <taxon>Patelloidea</taxon>
        <taxon>Patellidae</taxon>
        <taxon>Patella</taxon>
    </lineage>
</organism>
<evidence type="ECO:0000256" key="2">
    <source>
        <dbReference type="ARBA" id="ARBA00022448"/>
    </source>
</evidence>
<dbReference type="PANTHER" id="PTHR11690:SF248">
    <property type="entry name" value="PICKPOCKET 17, ISOFORM A"/>
    <property type="match status" value="1"/>
</dbReference>
<evidence type="ECO:0000256" key="5">
    <source>
        <dbReference type="ARBA" id="ARBA00022989"/>
    </source>
</evidence>
<proteinExistence type="inferred from homology"/>
<keyword evidence="9 11" id="KW-0739">Sodium transport</keyword>
<reference evidence="14 15" key="1">
    <citation type="submission" date="2024-01" db="EMBL/GenBank/DDBJ databases">
        <title>The genome of the rayed Mediterranean limpet Patella caerulea (Linnaeus, 1758).</title>
        <authorList>
            <person name="Anh-Thu Weber A."/>
            <person name="Halstead-Nussloch G."/>
        </authorList>
    </citation>
    <scope>NUCLEOTIDE SEQUENCE [LARGE SCALE GENOMIC DNA]</scope>
    <source>
        <strain evidence="14">AATW-2023a</strain>
        <tissue evidence="14">Whole specimen</tissue>
    </source>
</reference>
<accession>A0AAN8JK64</accession>
<evidence type="ECO:0000256" key="7">
    <source>
        <dbReference type="ARBA" id="ARBA00023065"/>
    </source>
</evidence>
<dbReference type="Gene3D" id="2.60.470.10">
    <property type="entry name" value="Acid-sensing ion channels like domains"/>
    <property type="match status" value="1"/>
</dbReference>
<dbReference type="InterPro" id="IPR020903">
    <property type="entry name" value="ENaC_CS"/>
</dbReference>
<evidence type="ECO:0000256" key="10">
    <source>
        <dbReference type="ARBA" id="ARBA00023303"/>
    </source>
</evidence>
<dbReference type="Gene3D" id="1.10.287.770">
    <property type="entry name" value="YojJ-like"/>
    <property type="match status" value="1"/>
</dbReference>
<feature type="region of interest" description="Disordered" evidence="12">
    <location>
        <begin position="593"/>
        <end position="618"/>
    </location>
</feature>
<evidence type="ECO:0000256" key="6">
    <source>
        <dbReference type="ARBA" id="ARBA00023053"/>
    </source>
</evidence>
<keyword evidence="7 11" id="KW-0406">Ion transport</keyword>
<keyword evidence="3 11" id="KW-0894">Sodium channel</keyword>
<dbReference type="PROSITE" id="PS01206">
    <property type="entry name" value="ASC"/>
    <property type="match status" value="1"/>
</dbReference>
<dbReference type="EMBL" id="JAZGQO010000008">
    <property type="protein sequence ID" value="KAK6179431.1"/>
    <property type="molecule type" value="Genomic_DNA"/>
</dbReference>
<dbReference type="AlphaFoldDB" id="A0AAN8JK64"/>
<evidence type="ECO:0000256" key="4">
    <source>
        <dbReference type="ARBA" id="ARBA00022692"/>
    </source>
</evidence>
<evidence type="ECO:0000256" key="11">
    <source>
        <dbReference type="RuleBase" id="RU000679"/>
    </source>
</evidence>
<dbReference type="InterPro" id="IPR001873">
    <property type="entry name" value="ENaC"/>
</dbReference>
<protein>
    <submittedName>
        <fullName evidence="14">Uncharacterized protein</fullName>
    </submittedName>
</protein>
<dbReference type="PANTHER" id="PTHR11690">
    <property type="entry name" value="AMILORIDE-SENSITIVE SODIUM CHANNEL-RELATED"/>
    <property type="match status" value="1"/>
</dbReference>
<keyword evidence="15" id="KW-1185">Reference proteome</keyword>
<keyword evidence="4 11" id="KW-0812">Transmembrane</keyword>
<dbReference type="GO" id="GO:0005886">
    <property type="term" value="C:plasma membrane"/>
    <property type="evidence" value="ECO:0007669"/>
    <property type="project" value="TreeGrafter"/>
</dbReference>
<evidence type="ECO:0000256" key="12">
    <source>
        <dbReference type="SAM" id="MobiDB-lite"/>
    </source>
</evidence>
<feature type="compositionally biased region" description="Basic and acidic residues" evidence="12">
    <location>
        <begin position="593"/>
        <end position="610"/>
    </location>
</feature>
<dbReference type="Proteomes" id="UP001347796">
    <property type="component" value="Unassembled WGS sequence"/>
</dbReference>
<keyword evidence="2 11" id="KW-0813">Transport</keyword>
<gene>
    <name evidence="14" type="ORF">SNE40_011792</name>
</gene>
<evidence type="ECO:0000313" key="15">
    <source>
        <dbReference type="Proteomes" id="UP001347796"/>
    </source>
</evidence>
<evidence type="ECO:0000256" key="3">
    <source>
        <dbReference type="ARBA" id="ARBA00022461"/>
    </source>
</evidence>
<feature type="transmembrane region" description="Helical" evidence="13">
    <location>
        <begin position="113"/>
        <end position="136"/>
    </location>
</feature>
<dbReference type="Pfam" id="PF00858">
    <property type="entry name" value="ASC"/>
    <property type="match status" value="1"/>
</dbReference>
<keyword evidence="6" id="KW-0915">Sodium</keyword>
<keyword evidence="10 11" id="KW-0407">Ion channel</keyword>
<feature type="region of interest" description="Disordered" evidence="12">
    <location>
        <begin position="1"/>
        <end position="21"/>
    </location>
</feature>
<name>A0AAN8JK64_PATCE</name>
<evidence type="ECO:0000256" key="8">
    <source>
        <dbReference type="ARBA" id="ARBA00023136"/>
    </source>
</evidence>
<evidence type="ECO:0000313" key="14">
    <source>
        <dbReference type="EMBL" id="KAK6179431.1"/>
    </source>
</evidence>
<keyword evidence="5 13" id="KW-1133">Transmembrane helix</keyword>
<dbReference type="PRINTS" id="PR01078">
    <property type="entry name" value="AMINACHANNEL"/>
</dbReference>
<evidence type="ECO:0000256" key="13">
    <source>
        <dbReference type="SAM" id="Phobius"/>
    </source>
</evidence>
<evidence type="ECO:0000256" key="9">
    <source>
        <dbReference type="ARBA" id="ARBA00023201"/>
    </source>
</evidence>
<feature type="region of interest" description="Disordered" evidence="12">
    <location>
        <begin position="48"/>
        <end position="74"/>
    </location>
</feature>